<evidence type="ECO:0000256" key="2">
    <source>
        <dbReference type="ARBA" id="ARBA00022475"/>
    </source>
</evidence>
<name>A0ABW2MX62_9FLAO</name>
<comment type="subcellular location">
    <subcellularLocation>
        <location evidence="1">Cell membrane</location>
        <topology evidence="1">Multi-pass membrane protein</topology>
    </subcellularLocation>
</comment>
<feature type="transmembrane region" description="Helical" evidence="6">
    <location>
        <begin position="225"/>
        <end position="245"/>
    </location>
</feature>
<dbReference type="RefSeq" id="WP_380218292.1">
    <property type="nucleotide sequence ID" value="NZ_JBHTBN010000006.1"/>
</dbReference>
<keyword evidence="2" id="KW-1003">Cell membrane</keyword>
<feature type="transmembrane region" description="Helical" evidence="6">
    <location>
        <begin position="305"/>
        <end position="324"/>
    </location>
</feature>
<feature type="transmembrane region" description="Helical" evidence="6">
    <location>
        <begin position="371"/>
        <end position="390"/>
    </location>
</feature>
<dbReference type="EMBL" id="JBHTBN010000006">
    <property type="protein sequence ID" value="MFC7358330.1"/>
    <property type="molecule type" value="Genomic_DNA"/>
</dbReference>
<evidence type="ECO:0000256" key="6">
    <source>
        <dbReference type="SAM" id="Phobius"/>
    </source>
</evidence>
<dbReference type="Proteomes" id="UP001596415">
    <property type="component" value="Unassembled WGS sequence"/>
</dbReference>
<evidence type="ECO:0000313" key="8">
    <source>
        <dbReference type="Proteomes" id="UP001596415"/>
    </source>
</evidence>
<proteinExistence type="predicted"/>
<evidence type="ECO:0000256" key="1">
    <source>
        <dbReference type="ARBA" id="ARBA00004651"/>
    </source>
</evidence>
<dbReference type="InterPro" id="IPR050833">
    <property type="entry name" value="Poly_Biosynth_Transport"/>
</dbReference>
<dbReference type="Pfam" id="PF01943">
    <property type="entry name" value="Polysacc_synt"/>
    <property type="match status" value="1"/>
</dbReference>
<dbReference type="InterPro" id="IPR044550">
    <property type="entry name" value="WzxE"/>
</dbReference>
<keyword evidence="8" id="KW-1185">Reference proteome</keyword>
<evidence type="ECO:0000256" key="5">
    <source>
        <dbReference type="ARBA" id="ARBA00023136"/>
    </source>
</evidence>
<keyword evidence="3 6" id="KW-0812">Transmembrane</keyword>
<feature type="transmembrane region" description="Helical" evidence="6">
    <location>
        <begin position="183"/>
        <end position="204"/>
    </location>
</feature>
<organism evidence="7 8">
    <name type="scientific">Jejudonia soesokkakensis</name>
    <dbReference type="NCBI Taxonomy" id="1323432"/>
    <lineage>
        <taxon>Bacteria</taxon>
        <taxon>Pseudomonadati</taxon>
        <taxon>Bacteroidota</taxon>
        <taxon>Flavobacteriia</taxon>
        <taxon>Flavobacteriales</taxon>
        <taxon>Flavobacteriaceae</taxon>
        <taxon>Jejudonia</taxon>
    </lineage>
</organism>
<feature type="transmembrane region" description="Helical" evidence="6">
    <location>
        <begin position="12"/>
        <end position="34"/>
    </location>
</feature>
<feature type="transmembrane region" description="Helical" evidence="6">
    <location>
        <begin position="88"/>
        <end position="114"/>
    </location>
</feature>
<feature type="transmembrane region" description="Helical" evidence="6">
    <location>
        <begin position="273"/>
        <end position="293"/>
    </location>
</feature>
<sequence>MKIPQFIKSNLLLKITSVNALVIGVRLVISFFIQRLYAQIVGEAGIYKIGQLQTLTQMLTSITTLGVFNGVVKYVAEHREDKEQLQKLFSSSFVFVTIGSVVASIVLFAFSGYWSDYLFSSKEFTYLIKLVAIIVPFIAVQRVFSGVVNGLSKYKKFAKIELVSYLLSSALTVYFLFQYNIDGVLVAIAITPAIQFSVMLFLFLKILKEYVQFNKIKFRLPLAKSLLAFSLMSFVSTILLGFVEIDIRDLLATKMTEADAGIWTAMTNISKNYMVFVGSVLTLYVIPKFASIYTQTDFTKELLSIYKTLLPIFGVGMLCIYIFRDFVIELIYPGFNEMSQLFKWQLLGDFIRLASIILAHQFLAKKMVRNFIFSEVLSLALFYGMSYYFVDSWGVEGVVLAHFIRYIIYFVVVLLLVYRYFHIQRKKEIPSENSTLQ</sequence>
<feature type="transmembrane region" description="Helical" evidence="6">
    <location>
        <begin position="402"/>
        <end position="421"/>
    </location>
</feature>
<protein>
    <submittedName>
        <fullName evidence="7">O-antigen translocase</fullName>
    </submittedName>
</protein>
<dbReference type="CDD" id="cd13125">
    <property type="entry name" value="MATE_like_10"/>
    <property type="match status" value="1"/>
</dbReference>
<evidence type="ECO:0000313" key="7">
    <source>
        <dbReference type="EMBL" id="MFC7358330.1"/>
    </source>
</evidence>
<feature type="transmembrane region" description="Helical" evidence="6">
    <location>
        <begin position="54"/>
        <end position="76"/>
    </location>
</feature>
<feature type="transmembrane region" description="Helical" evidence="6">
    <location>
        <begin position="344"/>
        <end position="364"/>
    </location>
</feature>
<feature type="transmembrane region" description="Helical" evidence="6">
    <location>
        <begin position="157"/>
        <end position="177"/>
    </location>
</feature>
<evidence type="ECO:0000256" key="3">
    <source>
        <dbReference type="ARBA" id="ARBA00022692"/>
    </source>
</evidence>
<feature type="transmembrane region" description="Helical" evidence="6">
    <location>
        <begin position="126"/>
        <end position="145"/>
    </location>
</feature>
<evidence type="ECO:0000256" key="4">
    <source>
        <dbReference type="ARBA" id="ARBA00022989"/>
    </source>
</evidence>
<reference evidence="8" key="1">
    <citation type="journal article" date="2019" name="Int. J. Syst. Evol. Microbiol.">
        <title>The Global Catalogue of Microorganisms (GCM) 10K type strain sequencing project: providing services to taxonomists for standard genome sequencing and annotation.</title>
        <authorList>
            <consortium name="The Broad Institute Genomics Platform"/>
            <consortium name="The Broad Institute Genome Sequencing Center for Infectious Disease"/>
            <person name="Wu L."/>
            <person name="Ma J."/>
        </authorList>
    </citation>
    <scope>NUCLEOTIDE SEQUENCE [LARGE SCALE GENOMIC DNA]</scope>
    <source>
        <strain evidence="8">CGMCC 1.16306</strain>
    </source>
</reference>
<keyword evidence="4 6" id="KW-1133">Transmembrane helix</keyword>
<dbReference type="PANTHER" id="PTHR30250:SF30">
    <property type="entry name" value="LIPID III FLIPPASE"/>
    <property type="match status" value="1"/>
</dbReference>
<dbReference type="InterPro" id="IPR002797">
    <property type="entry name" value="Polysacc_synth"/>
</dbReference>
<dbReference type="PANTHER" id="PTHR30250">
    <property type="entry name" value="PST FAMILY PREDICTED COLANIC ACID TRANSPORTER"/>
    <property type="match status" value="1"/>
</dbReference>
<gene>
    <name evidence="7" type="ORF">ACFQO1_11575</name>
</gene>
<accession>A0ABW2MX62</accession>
<keyword evidence="5 6" id="KW-0472">Membrane</keyword>
<comment type="caution">
    <text evidence="7">The sequence shown here is derived from an EMBL/GenBank/DDBJ whole genome shotgun (WGS) entry which is preliminary data.</text>
</comment>